<accession>A0A9D3WS27</accession>
<dbReference type="PANTHER" id="PTHR46585:SF1">
    <property type="entry name" value="CHROMO DOMAIN-CONTAINING PROTEIN"/>
    <property type="match status" value="1"/>
</dbReference>
<evidence type="ECO:0000259" key="1">
    <source>
        <dbReference type="PROSITE" id="PS50994"/>
    </source>
</evidence>
<feature type="domain" description="Integrase catalytic" evidence="1">
    <location>
        <begin position="1"/>
        <end position="106"/>
    </location>
</feature>
<comment type="caution">
    <text evidence="2">The sequence shown here is derived from an EMBL/GenBank/DDBJ whole genome shotgun (WGS) entry which is preliminary data.</text>
</comment>
<dbReference type="Proteomes" id="UP000827986">
    <property type="component" value="Unassembled WGS sequence"/>
</dbReference>
<dbReference type="InterPro" id="IPR036397">
    <property type="entry name" value="RNaseH_sf"/>
</dbReference>
<dbReference type="GO" id="GO:0003676">
    <property type="term" value="F:nucleic acid binding"/>
    <property type="evidence" value="ECO:0007669"/>
    <property type="project" value="InterPro"/>
</dbReference>
<dbReference type="AlphaFoldDB" id="A0A9D3WS27"/>
<dbReference type="EMBL" id="JAHDVG010000487">
    <property type="protein sequence ID" value="KAH1166328.1"/>
    <property type="molecule type" value="Genomic_DNA"/>
</dbReference>
<evidence type="ECO:0000313" key="2">
    <source>
        <dbReference type="EMBL" id="KAH1166328.1"/>
    </source>
</evidence>
<proteinExistence type="predicted"/>
<name>A0A9D3WS27_9SAUR</name>
<dbReference type="PROSITE" id="PS50994">
    <property type="entry name" value="INTEGRASE"/>
    <property type="match status" value="1"/>
</dbReference>
<dbReference type="GO" id="GO:0015074">
    <property type="term" value="P:DNA integration"/>
    <property type="evidence" value="ECO:0007669"/>
    <property type="project" value="InterPro"/>
</dbReference>
<dbReference type="InterPro" id="IPR012337">
    <property type="entry name" value="RNaseH-like_sf"/>
</dbReference>
<sequence>MHRFSKCNIGFKSILTVIDILSKSAWALGLKDQTRGEVSKAFKAIFSKSRIPQKLQTDRGKEFLNKPLSRLLKRHGVHQFVTNKEVKAGVVEDVEIFYSPYHLLLH</sequence>
<keyword evidence="3" id="KW-1185">Reference proteome</keyword>
<organism evidence="2 3">
    <name type="scientific">Mauremys mutica</name>
    <name type="common">yellowpond turtle</name>
    <dbReference type="NCBI Taxonomy" id="74926"/>
    <lineage>
        <taxon>Eukaryota</taxon>
        <taxon>Metazoa</taxon>
        <taxon>Chordata</taxon>
        <taxon>Craniata</taxon>
        <taxon>Vertebrata</taxon>
        <taxon>Euteleostomi</taxon>
        <taxon>Archelosauria</taxon>
        <taxon>Testudinata</taxon>
        <taxon>Testudines</taxon>
        <taxon>Cryptodira</taxon>
        <taxon>Durocryptodira</taxon>
        <taxon>Testudinoidea</taxon>
        <taxon>Geoemydidae</taxon>
        <taxon>Geoemydinae</taxon>
        <taxon>Mauremys</taxon>
    </lineage>
</organism>
<dbReference type="Pfam" id="PF00665">
    <property type="entry name" value="rve"/>
    <property type="match status" value="1"/>
</dbReference>
<gene>
    <name evidence="2" type="ORF">KIL84_015500</name>
</gene>
<evidence type="ECO:0000313" key="3">
    <source>
        <dbReference type="Proteomes" id="UP000827986"/>
    </source>
</evidence>
<reference evidence="2" key="1">
    <citation type="submission" date="2021-09" db="EMBL/GenBank/DDBJ databases">
        <title>The genome of Mauremys mutica provides insights into the evolution of semi-aquatic lifestyle.</title>
        <authorList>
            <person name="Gong S."/>
            <person name="Gao Y."/>
        </authorList>
    </citation>
    <scope>NUCLEOTIDE SEQUENCE</scope>
    <source>
        <strain evidence="2">MM-2020</strain>
        <tissue evidence="2">Muscle</tissue>
    </source>
</reference>
<dbReference type="SUPFAM" id="SSF53098">
    <property type="entry name" value="Ribonuclease H-like"/>
    <property type="match status" value="1"/>
</dbReference>
<dbReference type="InterPro" id="IPR001584">
    <property type="entry name" value="Integrase_cat-core"/>
</dbReference>
<dbReference type="Gene3D" id="3.30.420.10">
    <property type="entry name" value="Ribonuclease H-like superfamily/Ribonuclease H"/>
    <property type="match status" value="1"/>
</dbReference>
<dbReference type="PANTHER" id="PTHR46585">
    <property type="entry name" value="INTEGRASE CORE DOMAIN CONTAINING PROTEIN"/>
    <property type="match status" value="1"/>
</dbReference>
<protein>
    <recommendedName>
        <fullName evidence="1">Integrase catalytic domain-containing protein</fullName>
    </recommendedName>
</protein>